<evidence type="ECO:0000313" key="9">
    <source>
        <dbReference type="EMBL" id="CAL1590854.1"/>
    </source>
</evidence>
<gene>
    <name evidence="9" type="ORF">KC01_LOCUS20299</name>
</gene>
<feature type="coiled-coil region" evidence="5">
    <location>
        <begin position="99"/>
        <end position="126"/>
    </location>
</feature>
<dbReference type="GO" id="GO:0005637">
    <property type="term" value="C:nuclear inner membrane"/>
    <property type="evidence" value="ECO:0007669"/>
    <property type="project" value="UniProtKB-SubCell"/>
</dbReference>
<dbReference type="GO" id="GO:0034993">
    <property type="term" value="C:meiotic nuclear membrane microtubule tethering complex"/>
    <property type="evidence" value="ECO:0007669"/>
    <property type="project" value="TreeGrafter"/>
</dbReference>
<evidence type="ECO:0000256" key="2">
    <source>
        <dbReference type="ARBA" id="ARBA00022692"/>
    </source>
</evidence>
<keyword evidence="2 7" id="KW-0812">Transmembrane</keyword>
<comment type="subcellular location">
    <subcellularLocation>
        <location evidence="1">Nucleus inner membrane</location>
    </subcellularLocation>
</comment>
<feature type="transmembrane region" description="Helical" evidence="7">
    <location>
        <begin position="65"/>
        <end position="87"/>
    </location>
</feature>
<evidence type="ECO:0000256" key="5">
    <source>
        <dbReference type="SAM" id="Coils"/>
    </source>
</evidence>
<dbReference type="EMBL" id="OZ035841">
    <property type="protein sequence ID" value="CAL1590854.1"/>
    <property type="molecule type" value="Genomic_DNA"/>
</dbReference>
<evidence type="ECO:0000256" key="6">
    <source>
        <dbReference type="SAM" id="MobiDB-lite"/>
    </source>
</evidence>
<organism evidence="9 10">
    <name type="scientific">Knipowitschia caucasica</name>
    <name type="common">Caucasian dwarf goby</name>
    <name type="synonym">Pomatoschistus caucasicus</name>
    <dbReference type="NCBI Taxonomy" id="637954"/>
    <lineage>
        <taxon>Eukaryota</taxon>
        <taxon>Metazoa</taxon>
        <taxon>Chordata</taxon>
        <taxon>Craniata</taxon>
        <taxon>Vertebrata</taxon>
        <taxon>Euteleostomi</taxon>
        <taxon>Actinopterygii</taxon>
        <taxon>Neopterygii</taxon>
        <taxon>Teleostei</taxon>
        <taxon>Neoteleostei</taxon>
        <taxon>Acanthomorphata</taxon>
        <taxon>Gobiaria</taxon>
        <taxon>Gobiiformes</taxon>
        <taxon>Gobioidei</taxon>
        <taxon>Gobiidae</taxon>
        <taxon>Gobiinae</taxon>
        <taxon>Knipowitschia</taxon>
    </lineage>
</organism>
<evidence type="ECO:0000256" key="1">
    <source>
        <dbReference type="ARBA" id="ARBA00004540"/>
    </source>
</evidence>
<evidence type="ECO:0000256" key="3">
    <source>
        <dbReference type="ARBA" id="ARBA00022989"/>
    </source>
</evidence>
<keyword evidence="3 7" id="KW-1133">Transmembrane helix</keyword>
<dbReference type="InterPro" id="IPR012919">
    <property type="entry name" value="SUN_dom"/>
</dbReference>
<accession>A0AAV2KRU9</accession>
<dbReference type="Proteomes" id="UP001497482">
    <property type="component" value="Chromosome 19"/>
</dbReference>
<protein>
    <recommendedName>
        <fullName evidence="8">SUN domain-containing protein</fullName>
    </recommendedName>
</protein>
<dbReference type="InterPro" id="IPR045119">
    <property type="entry name" value="SUN1-5"/>
</dbReference>
<name>A0AAV2KRU9_KNICA</name>
<evidence type="ECO:0000259" key="8">
    <source>
        <dbReference type="PROSITE" id="PS51469"/>
    </source>
</evidence>
<keyword evidence="4 7" id="KW-0472">Membrane</keyword>
<evidence type="ECO:0000313" key="10">
    <source>
        <dbReference type="Proteomes" id="UP001497482"/>
    </source>
</evidence>
<keyword evidence="5" id="KW-0175">Coiled coil</keyword>
<evidence type="ECO:0000256" key="7">
    <source>
        <dbReference type="SAM" id="Phobius"/>
    </source>
</evidence>
<feature type="domain" description="SUN" evidence="8">
    <location>
        <begin position="124"/>
        <end position="297"/>
    </location>
</feature>
<keyword evidence="10" id="KW-1185">Reference proteome</keyword>
<dbReference type="Pfam" id="PF07738">
    <property type="entry name" value="Sad1_UNC"/>
    <property type="match status" value="1"/>
</dbReference>
<dbReference type="AlphaFoldDB" id="A0AAV2KRU9"/>
<dbReference type="PROSITE" id="PS51469">
    <property type="entry name" value="SUN"/>
    <property type="match status" value="1"/>
</dbReference>
<dbReference type="PANTHER" id="PTHR12911:SF8">
    <property type="entry name" value="KLAROID PROTEIN-RELATED"/>
    <property type="match status" value="1"/>
</dbReference>
<dbReference type="Gene3D" id="2.60.120.260">
    <property type="entry name" value="Galactose-binding domain-like"/>
    <property type="match status" value="1"/>
</dbReference>
<proteinExistence type="predicted"/>
<dbReference type="PANTHER" id="PTHR12911">
    <property type="entry name" value="SAD1/UNC-84-LIKE PROTEIN-RELATED"/>
    <property type="match status" value="1"/>
</dbReference>
<dbReference type="GO" id="GO:0043495">
    <property type="term" value="F:protein-membrane adaptor activity"/>
    <property type="evidence" value="ECO:0007669"/>
    <property type="project" value="TreeGrafter"/>
</dbReference>
<sequence length="337" mass="38123">MSRRSPRLVETGYYDVDGSPRISYSDNSRRNSNTSTKIRPHSQPLEVAVLRFIHVPEPAVQPRSWLSLAWVIVQLLLVGLVVSWVTMKFAADGDVRQQLQEEVKHLRQLQEDVNYLRQQLAHHNAIVSAPLANFALEAHGAQVMTALTSKTHVPKKAPLWHIPLGPDTVIKGHNYPLIPGQCWAFNGQNGSIFIALPLKIHITQVTVGHILKAQSLTGTIQSAPKSFSVYGLKDFEQPEVRLVKFLYDADGDSFQTFEILERHKEETFRYVRVEIHDNHGHDVVTCVYSFRWTLPVPPPHLSPAQWTLPVPPPHLSRAQWTLPVPPPHLSPAQWTLQ</sequence>
<reference evidence="9 10" key="1">
    <citation type="submission" date="2024-04" db="EMBL/GenBank/DDBJ databases">
        <authorList>
            <person name="Waldvogel A.-M."/>
            <person name="Schoenle A."/>
        </authorList>
    </citation>
    <scope>NUCLEOTIDE SEQUENCE [LARGE SCALE GENOMIC DNA]</scope>
</reference>
<feature type="region of interest" description="Disordered" evidence="6">
    <location>
        <begin position="20"/>
        <end position="39"/>
    </location>
</feature>
<evidence type="ECO:0000256" key="4">
    <source>
        <dbReference type="ARBA" id="ARBA00023136"/>
    </source>
</evidence>